<proteinExistence type="predicted"/>
<protein>
    <recommendedName>
        <fullName evidence="4">Prepilin-type N-terminal cleavage/methylation domain-containing protein</fullName>
    </recommendedName>
</protein>
<accession>A0A2S8FPY6</accession>
<dbReference type="OrthoDB" id="289983at2"/>
<dbReference type="Pfam" id="PF07963">
    <property type="entry name" value="N_methyl"/>
    <property type="match status" value="1"/>
</dbReference>
<gene>
    <name evidence="2" type="ORF">C5Y83_11880</name>
</gene>
<dbReference type="Gene3D" id="3.30.700.10">
    <property type="entry name" value="Glycoprotein, Type 4 Pilin"/>
    <property type="match status" value="1"/>
</dbReference>
<dbReference type="Proteomes" id="UP000238322">
    <property type="component" value="Unassembled WGS sequence"/>
</dbReference>
<dbReference type="RefSeq" id="WP_105329956.1">
    <property type="nucleotide sequence ID" value="NZ_PUHY01000010.1"/>
</dbReference>
<evidence type="ECO:0000256" key="1">
    <source>
        <dbReference type="SAM" id="Phobius"/>
    </source>
</evidence>
<keyword evidence="1" id="KW-0812">Transmembrane</keyword>
<sequence length="212" mass="22489">MITSITARKPRTFQPAGRSARRAGYTLIEVLITIAVLGILAAVVIPQIGASAPDQVTGIAQVLASDLDYARSLAISNGSQYKLTFDLTENQYVLTHSGVNPTLDNLPDHPFRKPSSDPTSLTVSPDDFPSLGSSVRIVSIVTDETSPTLVDSIEFGTLGQTTRTQPTLIWLSSTAGAKEIYLPIRVHPVTGLTEIGDFTTAAPLMPADPTGT</sequence>
<dbReference type="InterPro" id="IPR045584">
    <property type="entry name" value="Pilin-like"/>
</dbReference>
<dbReference type="NCBIfam" id="TIGR02532">
    <property type="entry name" value="IV_pilin_GFxxxE"/>
    <property type="match status" value="1"/>
</dbReference>
<keyword evidence="1" id="KW-1133">Transmembrane helix</keyword>
<keyword evidence="1" id="KW-0472">Membrane</keyword>
<dbReference type="EMBL" id="PUHY01000010">
    <property type="protein sequence ID" value="PQO34227.1"/>
    <property type="molecule type" value="Genomic_DNA"/>
</dbReference>
<organism evidence="2 3">
    <name type="scientific">Blastopirellula marina</name>
    <dbReference type="NCBI Taxonomy" id="124"/>
    <lineage>
        <taxon>Bacteria</taxon>
        <taxon>Pseudomonadati</taxon>
        <taxon>Planctomycetota</taxon>
        <taxon>Planctomycetia</taxon>
        <taxon>Pirellulales</taxon>
        <taxon>Pirellulaceae</taxon>
        <taxon>Blastopirellula</taxon>
    </lineage>
</organism>
<evidence type="ECO:0000313" key="3">
    <source>
        <dbReference type="Proteomes" id="UP000238322"/>
    </source>
</evidence>
<reference evidence="2 3" key="1">
    <citation type="submission" date="2018-02" db="EMBL/GenBank/DDBJ databases">
        <title>Comparative genomes isolates from brazilian mangrove.</title>
        <authorList>
            <person name="Araujo J.E."/>
            <person name="Taketani R.G."/>
            <person name="Silva M.C.P."/>
            <person name="Loureco M.V."/>
            <person name="Andreote F.D."/>
        </authorList>
    </citation>
    <scope>NUCLEOTIDE SEQUENCE [LARGE SCALE GENOMIC DNA]</scope>
    <source>
        <strain evidence="2 3">Hex-1 MGV</strain>
    </source>
</reference>
<evidence type="ECO:0000313" key="2">
    <source>
        <dbReference type="EMBL" id="PQO34227.1"/>
    </source>
</evidence>
<feature type="transmembrane region" description="Helical" evidence="1">
    <location>
        <begin position="23"/>
        <end position="45"/>
    </location>
</feature>
<dbReference type="InterPro" id="IPR012902">
    <property type="entry name" value="N_methyl_site"/>
</dbReference>
<dbReference type="SUPFAM" id="SSF54523">
    <property type="entry name" value="Pili subunits"/>
    <property type="match status" value="1"/>
</dbReference>
<dbReference type="PROSITE" id="PS00409">
    <property type="entry name" value="PROKAR_NTER_METHYL"/>
    <property type="match status" value="1"/>
</dbReference>
<comment type="caution">
    <text evidence="2">The sequence shown here is derived from an EMBL/GenBank/DDBJ whole genome shotgun (WGS) entry which is preliminary data.</text>
</comment>
<evidence type="ECO:0008006" key="4">
    <source>
        <dbReference type="Google" id="ProtNLM"/>
    </source>
</evidence>
<name>A0A2S8FPY6_9BACT</name>
<dbReference type="AlphaFoldDB" id="A0A2S8FPY6"/>